<protein>
    <submittedName>
        <fullName evidence="3">HNH endonuclease</fullName>
    </submittedName>
</protein>
<keyword evidence="3" id="KW-0378">Hydrolase</keyword>
<dbReference type="SMART" id="SM00507">
    <property type="entry name" value="HNHc"/>
    <property type="match status" value="1"/>
</dbReference>
<evidence type="ECO:0000313" key="4">
    <source>
        <dbReference type="Proteomes" id="UP000468687"/>
    </source>
</evidence>
<keyword evidence="3" id="KW-0540">Nuclease</keyword>
<feature type="domain" description="HNH nuclease" evidence="2">
    <location>
        <begin position="23"/>
        <end position="78"/>
    </location>
</feature>
<evidence type="ECO:0000313" key="3">
    <source>
        <dbReference type="EMBL" id="NEN79295.1"/>
    </source>
</evidence>
<keyword evidence="3" id="KW-0255">Endonuclease</keyword>
<dbReference type="AlphaFoldDB" id="A0A6P0HNU8"/>
<evidence type="ECO:0000259" key="2">
    <source>
        <dbReference type="SMART" id="SM00507"/>
    </source>
</evidence>
<reference evidence="3 4" key="1">
    <citation type="journal article" date="2014" name="Int. J. Syst. Evol. Microbiol.">
        <title>Nocardioides zeae sp. nov., isolated from the stem of Zea mays.</title>
        <authorList>
            <person name="Glaeser S.P."/>
            <person name="McInroy J.A."/>
            <person name="Busse H.J."/>
            <person name="Kampfer P."/>
        </authorList>
    </citation>
    <scope>NUCLEOTIDE SEQUENCE [LARGE SCALE GENOMIC DNA]</scope>
    <source>
        <strain evidence="3 4">JCM 30728</strain>
    </source>
</reference>
<accession>A0A6P0HNU8</accession>
<dbReference type="Gene3D" id="1.10.30.50">
    <property type="match status" value="1"/>
</dbReference>
<name>A0A6P0HNU8_9ACTN</name>
<dbReference type="CDD" id="cd00085">
    <property type="entry name" value="HNHc"/>
    <property type="match status" value="1"/>
</dbReference>
<evidence type="ECO:0000256" key="1">
    <source>
        <dbReference type="SAM" id="MobiDB-lite"/>
    </source>
</evidence>
<sequence length="133" mass="15126">MTVKPIIDLATDAAVDGYTPPDRIADHVRARWPRCVFPYCTRSSRTADLDHCDPYQQSGPPGQTSTANLFPLCRRHHRMKTHREMTTGNRWTYRPTDPSAGEPPHAVIWTSPLGLRYLVDRDGTRPWPPEPGH</sequence>
<dbReference type="RefSeq" id="WP_163772841.1">
    <property type="nucleotide sequence ID" value="NZ_JAAGXA010000009.1"/>
</dbReference>
<dbReference type="Proteomes" id="UP000468687">
    <property type="component" value="Unassembled WGS sequence"/>
</dbReference>
<comment type="caution">
    <text evidence="3">The sequence shown here is derived from an EMBL/GenBank/DDBJ whole genome shotgun (WGS) entry which is preliminary data.</text>
</comment>
<proteinExistence type="predicted"/>
<organism evidence="3 4">
    <name type="scientific">Nocardioides zeae</name>
    <dbReference type="NCBI Taxonomy" id="1457234"/>
    <lineage>
        <taxon>Bacteria</taxon>
        <taxon>Bacillati</taxon>
        <taxon>Actinomycetota</taxon>
        <taxon>Actinomycetes</taxon>
        <taxon>Propionibacteriales</taxon>
        <taxon>Nocardioidaceae</taxon>
        <taxon>Nocardioides</taxon>
    </lineage>
</organism>
<dbReference type="InterPro" id="IPR003615">
    <property type="entry name" value="HNH_nuc"/>
</dbReference>
<feature type="region of interest" description="Disordered" evidence="1">
    <location>
        <begin position="81"/>
        <end position="106"/>
    </location>
</feature>
<gene>
    <name evidence="3" type="ORF">G3T38_13510</name>
</gene>
<dbReference type="GO" id="GO:0004519">
    <property type="term" value="F:endonuclease activity"/>
    <property type="evidence" value="ECO:0007669"/>
    <property type="project" value="UniProtKB-KW"/>
</dbReference>
<dbReference type="EMBL" id="JAAGXA010000009">
    <property type="protein sequence ID" value="NEN79295.1"/>
    <property type="molecule type" value="Genomic_DNA"/>
</dbReference>
<keyword evidence="4" id="KW-1185">Reference proteome</keyword>